<reference evidence="1 2" key="1">
    <citation type="journal article" date="2013" name="Genome Announc.">
        <title>Genome Sequence of Campylobacter showae UNSWCD, Isolated from a Patient with Crohn's Disease.</title>
        <authorList>
            <person name="Tay A.P."/>
            <person name="Kaakoush N.O."/>
            <person name="Deshpande N.P."/>
            <person name="Chen Z."/>
            <person name="Mitchell H."/>
            <person name="Wilkins M.R."/>
        </authorList>
    </citation>
    <scope>NUCLEOTIDE SEQUENCE [LARGE SCALE GENOMIC DNA]</scope>
    <source>
        <strain evidence="1 2">CSUNSWCD</strain>
    </source>
</reference>
<evidence type="ECO:0000313" key="2">
    <source>
        <dbReference type="Proteomes" id="UP000011939"/>
    </source>
</evidence>
<evidence type="ECO:0000313" key="1">
    <source>
        <dbReference type="EMBL" id="EKU12492.1"/>
    </source>
</evidence>
<dbReference type="STRING" id="1244083.CSUNSWCD_432"/>
<dbReference type="EMBL" id="AMZQ01000001">
    <property type="protein sequence ID" value="EKU12492.1"/>
    <property type="molecule type" value="Genomic_DNA"/>
</dbReference>
<gene>
    <name evidence="1" type="ORF">CSUNSWCD_432</name>
</gene>
<comment type="caution">
    <text evidence="1">The sequence shown here is derived from an EMBL/GenBank/DDBJ whole genome shotgun (WGS) entry which is preliminary data.</text>
</comment>
<accession>M5IIQ2</accession>
<name>M5IIQ2_9BACT</name>
<protein>
    <submittedName>
        <fullName evidence="1">Uncharacterized protein</fullName>
    </submittedName>
</protein>
<dbReference type="AlphaFoldDB" id="M5IIQ2"/>
<sequence length="52" mass="6107">MTAQICGIVGKFEFKFVVALFLVYLRRKFNAHLSNVGKYTTSYFFVTRLFSF</sequence>
<proteinExistence type="predicted"/>
<dbReference type="PATRIC" id="fig|1244083.3.peg.437"/>
<dbReference type="Proteomes" id="UP000011939">
    <property type="component" value="Unassembled WGS sequence"/>
</dbReference>
<organism evidence="1 2">
    <name type="scientific">Campylobacter showae CSUNSWCD</name>
    <dbReference type="NCBI Taxonomy" id="1244083"/>
    <lineage>
        <taxon>Bacteria</taxon>
        <taxon>Pseudomonadati</taxon>
        <taxon>Campylobacterota</taxon>
        <taxon>Epsilonproteobacteria</taxon>
        <taxon>Campylobacterales</taxon>
        <taxon>Campylobacteraceae</taxon>
        <taxon>Campylobacter</taxon>
    </lineage>
</organism>